<feature type="region of interest" description="Disordered" evidence="1">
    <location>
        <begin position="1"/>
        <end position="99"/>
    </location>
</feature>
<name>A0A2H3BBK5_9AGAR</name>
<accession>A0A2H3BBK5</accession>
<proteinExistence type="predicted"/>
<organism evidence="2 3">
    <name type="scientific">Armillaria solidipes</name>
    <dbReference type="NCBI Taxonomy" id="1076256"/>
    <lineage>
        <taxon>Eukaryota</taxon>
        <taxon>Fungi</taxon>
        <taxon>Dikarya</taxon>
        <taxon>Basidiomycota</taxon>
        <taxon>Agaricomycotina</taxon>
        <taxon>Agaricomycetes</taxon>
        <taxon>Agaricomycetidae</taxon>
        <taxon>Agaricales</taxon>
        <taxon>Marasmiineae</taxon>
        <taxon>Physalacriaceae</taxon>
        <taxon>Armillaria</taxon>
    </lineage>
</organism>
<sequence length="146" mass="16234">MKPAPLPVPMKGKKIKMMTQPSLGQSSNKKRLKMPIKTTKNPVRIITPPPQQPQVSKDEEENDSKAEEMAENQDMDSQRLGKRKRSPTACGLTPSKSESFHTAKGIMLYGFIVKGILESLAEDEEDSTENDGSDSETKEIETPDNF</sequence>
<keyword evidence="3" id="KW-1185">Reference proteome</keyword>
<reference evidence="3" key="1">
    <citation type="journal article" date="2017" name="Nat. Ecol. Evol.">
        <title>Genome expansion and lineage-specific genetic innovations in the forest pathogenic fungi Armillaria.</title>
        <authorList>
            <person name="Sipos G."/>
            <person name="Prasanna A.N."/>
            <person name="Walter M.C."/>
            <person name="O'Connor E."/>
            <person name="Balint B."/>
            <person name="Krizsan K."/>
            <person name="Kiss B."/>
            <person name="Hess J."/>
            <person name="Varga T."/>
            <person name="Slot J."/>
            <person name="Riley R."/>
            <person name="Boka B."/>
            <person name="Rigling D."/>
            <person name="Barry K."/>
            <person name="Lee J."/>
            <person name="Mihaltcheva S."/>
            <person name="LaButti K."/>
            <person name="Lipzen A."/>
            <person name="Waldron R."/>
            <person name="Moloney N.M."/>
            <person name="Sperisen C."/>
            <person name="Kredics L."/>
            <person name="Vagvoelgyi C."/>
            <person name="Patrignani A."/>
            <person name="Fitzpatrick D."/>
            <person name="Nagy I."/>
            <person name="Doyle S."/>
            <person name="Anderson J.B."/>
            <person name="Grigoriev I.V."/>
            <person name="Gueldener U."/>
            <person name="Muensterkoetter M."/>
            <person name="Nagy L.G."/>
        </authorList>
    </citation>
    <scope>NUCLEOTIDE SEQUENCE [LARGE SCALE GENOMIC DNA]</scope>
    <source>
        <strain evidence="3">28-4</strain>
    </source>
</reference>
<dbReference type="Proteomes" id="UP000218334">
    <property type="component" value="Unassembled WGS sequence"/>
</dbReference>
<protein>
    <submittedName>
        <fullName evidence="2">Uncharacterized protein</fullName>
    </submittedName>
</protein>
<evidence type="ECO:0000313" key="2">
    <source>
        <dbReference type="EMBL" id="PBK60426.1"/>
    </source>
</evidence>
<dbReference type="EMBL" id="KZ293486">
    <property type="protein sequence ID" value="PBK60426.1"/>
    <property type="molecule type" value="Genomic_DNA"/>
</dbReference>
<feature type="region of interest" description="Disordered" evidence="1">
    <location>
        <begin position="121"/>
        <end position="146"/>
    </location>
</feature>
<feature type="compositionally biased region" description="Acidic residues" evidence="1">
    <location>
        <begin position="121"/>
        <end position="134"/>
    </location>
</feature>
<feature type="compositionally biased region" description="Basic and acidic residues" evidence="1">
    <location>
        <begin position="135"/>
        <end position="146"/>
    </location>
</feature>
<evidence type="ECO:0000313" key="3">
    <source>
        <dbReference type="Proteomes" id="UP000218334"/>
    </source>
</evidence>
<dbReference type="AlphaFoldDB" id="A0A2H3BBK5"/>
<gene>
    <name evidence="2" type="ORF">ARMSODRAFT_1026470</name>
</gene>
<evidence type="ECO:0000256" key="1">
    <source>
        <dbReference type="SAM" id="MobiDB-lite"/>
    </source>
</evidence>